<keyword evidence="2" id="KW-0963">Cytoplasm</keyword>
<dbReference type="InterPro" id="IPR036872">
    <property type="entry name" value="CH_dom_sf"/>
</dbReference>
<dbReference type="SUPFAM" id="SSF57997">
    <property type="entry name" value="Tropomyosin"/>
    <property type="match status" value="1"/>
</dbReference>
<feature type="compositionally biased region" description="Polar residues" evidence="4">
    <location>
        <begin position="191"/>
        <end position="201"/>
    </location>
</feature>
<keyword evidence="3" id="KW-0175">Coiled coil</keyword>
<dbReference type="Pfam" id="PF19047">
    <property type="entry name" value="HOOK_N"/>
    <property type="match status" value="1"/>
</dbReference>
<evidence type="ECO:0008006" key="9">
    <source>
        <dbReference type="Google" id="ProtNLM"/>
    </source>
</evidence>
<evidence type="ECO:0000313" key="8">
    <source>
        <dbReference type="EMBL" id="CAD9336636.1"/>
    </source>
</evidence>
<evidence type="ECO:0000256" key="3">
    <source>
        <dbReference type="ARBA" id="ARBA00023054"/>
    </source>
</evidence>
<dbReference type="EMBL" id="HBGN01022542">
    <property type="protein sequence ID" value="CAD9336636.1"/>
    <property type="molecule type" value="Transcribed_RNA"/>
</dbReference>
<dbReference type="AlphaFoldDB" id="A0A6U3RWQ0"/>
<organism evidence="8">
    <name type="scientific">Ditylum brightwellii</name>
    <dbReference type="NCBI Taxonomy" id="49249"/>
    <lineage>
        <taxon>Eukaryota</taxon>
        <taxon>Sar</taxon>
        <taxon>Stramenopiles</taxon>
        <taxon>Ochrophyta</taxon>
        <taxon>Bacillariophyta</taxon>
        <taxon>Mediophyceae</taxon>
        <taxon>Lithodesmiophycidae</taxon>
        <taxon>Lithodesmiales</taxon>
        <taxon>Lithodesmiaceae</taxon>
        <taxon>Ditylum</taxon>
    </lineage>
</organism>
<dbReference type="Gene3D" id="1.10.418.10">
    <property type="entry name" value="Calponin-like domain"/>
    <property type="match status" value="1"/>
</dbReference>
<dbReference type="InterPro" id="IPR043936">
    <property type="entry name" value="HOOK_N"/>
</dbReference>
<proteinExistence type="predicted"/>
<dbReference type="GO" id="GO:0031122">
    <property type="term" value="P:cytoplasmic microtubule organization"/>
    <property type="evidence" value="ECO:0007669"/>
    <property type="project" value="InterPro"/>
</dbReference>
<feature type="domain" description="HOOK N-terminal" evidence="6">
    <location>
        <begin position="26"/>
        <end position="144"/>
    </location>
</feature>
<reference evidence="8" key="1">
    <citation type="submission" date="2021-01" db="EMBL/GenBank/DDBJ databases">
        <authorList>
            <person name="Corre E."/>
            <person name="Pelletier E."/>
            <person name="Niang G."/>
            <person name="Scheremetjew M."/>
            <person name="Finn R."/>
            <person name="Kale V."/>
            <person name="Holt S."/>
            <person name="Cochrane G."/>
            <person name="Meng A."/>
            <person name="Brown T."/>
            <person name="Cohen L."/>
        </authorList>
    </citation>
    <scope>NUCLEOTIDE SEQUENCE</scope>
    <source>
        <strain evidence="8">Pop2</strain>
    </source>
</reference>
<feature type="region of interest" description="Disordered" evidence="4">
    <location>
        <begin position="161"/>
        <end position="208"/>
    </location>
</feature>
<evidence type="ECO:0000259" key="5">
    <source>
        <dbReference type="Pfam" id="PF05622"/>
    </source>
</evidence>
<feature type="compositionally biased region" description="Basic and acidic residues" evidence="4">
    <location>
        <begin position="289"/>
        <end position="298"/>
    </location>
</feature>
<dbReference type="GO" id="GO:0030705">
    <property type="term" value="P:cytoskeleton-dependent intracellular transport"/>
    <property type="evidence" value="ECO:0007669"/>
    <property type="project" value="InterPro"/>
</dbReference>
<dbReference type="GO" id="GO:0005815">
    <property type="term" value="C:microtubule organizing center"/>
    <property type="evidence" value="ECO:0007669"/>
    <property type="project" value="TreeGrafter"/>
</dbReference>
<comment type="subcellular location">
    <subcellularLocation>
        <location evidence="1">Cytoplasm</location>
    </subcellularLocation>
</comment>
<sequence>MSDENDARCEAMIEFLGNCFISFMGPPPASLEELGDGVALFEALSEIAPDHFDPTTIARGLGDNWALKSSNLRKLCRNLETYFHDILGKDADFEAVGSSISSISRHSDRDGIITLVELVAAATVQCEDKDVFIGRIMNMKPESQLEMKGIIESSLARLSDYDDEEDMGDASDEDNEMVFDDHDDDIPSAPDATSSPISNISGGKLFSPADGSMDMDGFDFSGSVEVMKERDELRRALQDARRELAAHKSQAAILADDTESAQRKLRALAEDLQERLARREEELKEAEDEVTKSRRALEDAEATTTELGEKNALLADDLDVANAKAMQLRKAEATVVAYRKKLEGVGVMNQQMTDLEDQAATYLRQIMDLENDVKKVPTLQKSVEELQAQVSKLEKDKIFMDETLKSKMNEIDKLKGSVSAADSAKKMYEEELTELRAQHDGANEAGEDLGAEMTGLSLTSATSVTQAKEKTMRLEIENKKLQEKVAELEKKAQESEENAAVSAASASANSSNDVKRLKTELSRLQQELKKKEAEKEKLGSDKEKLEAYTKKTLSKFQEKYLVALQECKAKLKEKHDKIESLEMRSASEKTAQKREERLLSSTIYELGLAIMQQRLKERGS</sequence>
<dbReference type="SUPFAM" id="SSF116907">
    <property type="entry name" value="Hook domain"/>
    <property type="match status" value="1"/>
</dbReference>
<protein>
    <recommendedName>
        <fullName evidence="9">Calponin-homology (CH) domain-containing protein</fullName>
    </recommendedName>
</protein>
<feature type="region of interest" description="Disordered" evidence="4">
    <location>
        <begin position="487"/>
        <end position="519"/>
    </location>
</feature>
<dbReference type="GO" id="GO:0005737">
    <property type="term" value="C:cytoplasm"/>
    <property type="evidence" value="ECO:0007669"/>
    <property type="project" value="UniProtKB-SubCell"/>
</dbReference>
<evidence type="ECO:0000256" key="2">
    <source>
        <dbReference type="ARBA" id="ARBA00022490"/>
    </source>
</evidence>
<feature type="domain" description="Hook C-terminal" evidence="5">
    <location>
        <begin position="236"/>
        <end position="553"/>
    </location>
</feature>
<dbReference type="CDD" id="cd22211">
    <property type="entry name" value="HkD_SF"/>
    <property type="match status" value="1"/>
</dbReference>
<evidence type="ECO:0000256" key="4">
    <source>
        <dbReference type="SAM" id="MobiDB-lite"/>
    </source>
</evidence>
<feature type="compositionally biased region" description="Low complexity" evidence="4">
    <location>
        <begin position="498"/>
        <end position="512"/>
    </location>
</feature>
<feature type="region of interest" description="Disordered" evidence="4">
    <location>
        <begin position="281"/>
        <end position="303"/>
    </location>
</feature>
<dbReference type="PANTHER" id="PTHR18947:SF28">
    <property type="entry name" value="GIRDIN, ISOFORM A"/>
    <property type="match status" value="1"/>
</dbReference>
<dbReference type="PANTHER" id="PTHR18947">
    <property type="entry name" value="HOOK PROTEINS"/>
    <property type="match status" value="1"/>
</dbReference>
<dbReference type="GO" id="GO:0008017">
    <property type="term" value="F:microtubule binding"/>
    <property type="evidence" value="ECO:0007669"/>
    <property type="project" value="InterPro"/>
</dbReference>
<dbReference type="EMBL" id="HBGN01022541">
    <property type="protein sequence ID" value="CAD9336635.1"/>
    <property type="molecule type" value="Transcribed_RNA"/>
</dbReference>
<evidence type="ECO:0000259" key="6">
    <source>
        <dbReference type="Pfam" id="PF19047"/>
    </source>
</evidence>
<accession>A0A6U3RWQ0</accession>
<dbReference type="GO" id="GO:0051959">
    <property type="term" value="F:dynein light intermediate chain binding"/>
    <property type="evidence" value="ECO:0007669"/>
    <property type="project" value="TreeGrafter"/>
</dbReference>
<dbReference type="InterPro" id="IPR008636">
    <property type="entry name" value="Hook_C"/>
</dbReference>
<name>A0A6U3RWQ0_9STRA</name>
<evidence type="ECO:0000256" key="1">
    <source>
        <dbReference type="ARBA" id="ARBA00004496"/>
    </source>
</evidence>
<evidence type="ECO:0000313" key="7">
    <source>
        <dbReference type="EMBL" id="CAD9336635.1"/>
    </source>
</evidence>
<feature type="compositionally biased region" description="Acidic residues" evidence="4">
    <location>
        <begin position="161"/>
        <end position="186"/>
    </location>
</feature>
<gene>
    <name evidence="7" type="ORF">DBRI1063_LOCUS14372</name>
    <name evidence="8" type="ORF">DBRI1063_LOCUS14373</name>
</gene>
<dbReference type="Pfam" id="PF05622">
    <property type="entry name" value="HOOK"/>
    <property type="match status" value="1"/>
</dbReference>